<keyword evidence="5" id="KW-1185">Reference proteome</keyword>
<feature type="compositionally biased region" description="Polar residues" evidence="1">
    <location>
        <begin position="35"/>
        <end position="74"/>
    </location>
</feature>
<evidence type="ECO:0000259" key="3">
    <source>
        <dbReference type="Pfam" id="PF05692"/>
    </source>
</evidence>
<dbReference type="InterPro" id="IPR008692">
    <property type="entry name" value="Hemogglutn_Mycoplasma"/>
</dbReference>
<evidence type="ECO:0000313" key="4">
    <source>
        <dbReference type="EMBL" id="QMT98806.1"/>
    </source>
</evidence>
<dbReference type="Gene3D" id="1.20.1270.90">
    <property type="entry name" value="AF1782-like"/>
    <property type="match status" value="1"/>
</dbReference>
<organism evidence="4 5">
    <name type="scientific">Mycoplasma tullyi</name>
    <dbReference type="NCBI Taxonomy" id="1612150"/>
    <lineage>
        <taxon>Bacteria</taxon>
        <taxon>Bacillati</taxon>
        <taxon>Mycoplasmatota</taxon>
        <taxon>Mollicutes</taxon>
        <taxon>Mycoplasmataceae</taxon>
        <taxon>Mycoplasma</taxon>
    </lineage>
</organism>
<feature type="region of interest" description="Disordered" evidence="1">
    <location>
        <begin position="622"/>
        <end position="645"/>
    </location>
</feature>
<proteinExistence type="predicted"/>
<sequence>MKKNKITKIIGLLGVGSLVSLSISSCTAIEQVVTQGSTRPNDAQPNENKQPTKPVENQQPSKSVENQQPSQPVDNSNNNSNNIENNNVSENNNRTTSNANTGNTGSLSLQSARAELNTLIDSQNDTLKAYDDYAKIKKDLENAYASASEVSNNGDASQEAVSNAVSALQTAINTANSTKDDFNRDNAELVTTFNSLKLLLDNKRTTLALFTNDNYATINNHLKSLYDNAQSVIDKSLSPLEGDKPSTETLKSLNDNLTTASSDETINTQKQKADELRSGFSKFTLNNENLAGVDEQHNNPQPWNYSFIGYSVDLGGTTGGAEARSATDINFSFGRRKLWSNATTVAPDSMEATDVSWIYGLFGPNAKYSLTFDYYGPTNAYLYFPYKLVKQADADKIALQYKLNDGQPTQVSFSSSDQSDNPQANPTPSVNKINVAKLALTGLANGSNKVEFSLPTEQDKVAPMIGNMYLTSNIENTDKVYNSIFGNEPTTDNPNEINVDLVKGYGLAADYSTYLAPYTTRSTNVSGSTAVRRFLLDYVGNTNTRNSGTSNGMSSITTPTNTNDNRTFIFYVNAPQAGDYSIKGTYYTAETRGLNFALDGSTEESKTLKINNLLSTPSWNSLSKKFDTNSDNQGSDDARQSRNTGLTFSRKTLHLDKGLNKIVITGNSTITNKNTPILGELIFTLIPPATTETTPADAPANAASTQPMQPVAESTS</sequence>
<reference evidence="4 5" key="1">
    <citation type="journal article" date="2017" name="Int. J. Syst. Evol. Microbiol.">
        <title>Mycoplasma tullyi sp. nov., isolated from penguins of the genus Spheniscus.</title>
        <authorList>
            <person name="Yavari C.A."/>
            <person name="Ramirez A.S."/>
            <person name="Nicholas R.A.J."/>
            <person name="Radford A.D."/>
            <person name="Darby A.C."/>
            <person name="Bradbury J.M."/>
        </authorList>
    </citation>
    <scope>NUCLEOTIDE SEQUENCE [LARGE SCALE GENOMIC DNA]</scope>
    <source>
        <strain evidence="4 5">56A97T</strain>
    </source>
</reference>
<name>A0A7D7UGB9_9MOLU</name>
<feature type="region of interest" description="Disordered" evidence="1">
    <location>
        <begin position="409"/>
        <end position="429"/>
    </location>
</feature>
<dbReference type="Pfam" id="PF05692">
    <property type="entry name" value="Myco_haema"/>
    <property type="match status" value="1"/>
</dbReference>
<feature type="chain" id="PRO_5028228850" evidence="2">
    <location>
        <begin position="29"/>
        <end position="716"/>
    </location>
</feature>
<feature type="region of interest" description="Disordered" evidence="1">
    <location>
        <begin position="35"/>
        <end position="106"/>
    </location>
</feature>
<dbReference type="RefSeq" id="WP_182079079.1">
    <property type="nucleotide sequence ID" value="NZ_CP059674.1"/>
</dbReference>
<dbReference type="Proteomes" id="UP000514704">
    <property type="component" value="Chromosome"/>
</dbReference>
<evidence type="ECO:0000256" key="1">
    <source>
        <dbReference type="SAM" id="MobiDB-lite"/>
    </source>
</evidence>
<dbReference type="Gene3D" id="2.60.120.260">
    <property type="entry name" value="Galactose-binding domain-like"/>
    <property type="match status" value="1"/>
</dbReference>
<protein>
    <submittedName>
        <fullName evidence="4">FIVAR domain-containing protein</fullName>
    </submittedName>
</protein>
<feature type="domain" description="Haemagglutinin Mycoplasma" evidence="3">
    <location>
        <begin position="418"/>
        <end position="685"/>
    </location>
</feature>
<gene>
    <name evidence="4" type="ORF">H3143_01625</name>
</gene>
<feature type="compositionally biased region" description="Low complexity" evidence="1">
    <location>
        <begin position="690"/>
        <end position="707"/>
    </location>
</feature>
<feature type="signal peptide" evidence="2">
    <location>
        <begin position="1"/>
        <end position="28"/>
    </location>
</feature>
<feature type="region of interest" description="Disordered" evidence="1">
    <location>
        <begin position="690"/>
        <end position="716"/>
    </location>
</feature>
<dbReference type="AlphaFoldDB" id="A0A7D7UGB9"/>
<accession>A0A7D7UGB9</accession>
<dbReference type="EMBL" id="CP059674">
    <property type="protein sequence ID" value="QMT98806.1"/>
    <property type="molecule type" value="Genomic_DNA"/>
</dbReference>
<evidence type="ECO:0000256" key="2">
    <source>
        <dbReference type="SAM" id="SignalP"/>
    </source>
</evidence>
<dbReference type="Pfam" id="PF07554">
    <property type="entry name" value="FIVAR"/>
    <property type="match status" value="2"/>
</dbReference>
<keyword evidence="2" id="KW-0732">Signal</keyword>
<evidence type="ECO:0000313" key="5">
    <source>
        <dbReference type="Proteomes" id="UP000514704"/>
    </source>
</evidence>
<feature type="compositionally biased region" description="Low complexity" evidence="1">
    <location>
        <begin position="75"/>
        <end position="106"/>
    </location>
</feature>
<dbReference type="PROSITE" id="PS51257">
    <property type="entry name" value="PROKAR_LIPOPROTEIN"/>
    <property type="match status" value="1"/>
</dbReference>
<dbReference type="KEGG" id="mtuy:H3143_01625"/>